<keyword evidence="6" id="KW-0436">Ligase</keyword>
<organism evidence="8 9">
    <name type="scientific">Fundicoccus ignavus</name>
    <dbReference type="NCBI Taxonomy" id="2664442"/>
    <lineage>
        <taxon>Bacteria</taxon>
        <taxon>Bacillati</taxon>
        <taxon>Bacillota</taxon>
        <taxon>Bacilli</taxon>
        <taxon>Lactobacillales</taxon>
        <taxon>Aerococcaceae</taxon>
        <taxon>Fundicoccus</taxon>
    </lineage>
</organism>
<evidence type="ECO:0000313" key="9">
    <source>
        <dbReference type="Proteomes" id="UP000430975"/>
    </source>
</evidence>
<dbReference type="Gene3D" id="1.10.20.60">
    <property type="entry name" value="Glu-tRNAGln amidotransferase C subunit, N-terminal domain"/>
    <property type="match status" value="1"/>
</dbReference>
<comment type="caution">
    <text evidence="8">The sequence shown here is derived from an EMBL/GenBank/DDBJ whole genome shotgun (WGS) entry which is preliminary data.</text>
</comment>
<comment type="catalytic activity">
    <reaction evidence="5 6">
        <text>L-glutamyl-tRNA(Gln) + L-glutamine + ATP + H2O = L-glutaminyl-tRNA(Gln) + L-glutamate + ADP + phosphate + H(+)</text>
        <dbReference type="Rhea" id="RHEA:17521"/>
        <dbReference type="Rhea" id="RHEA-COMP:9681"/>
        <dbReference type="Rhea" id="RHEA-COMP:9684"/>
        <dbReference type="ChEBI" id="CHEBI:15377"/>
        <dbReference type="ChEBI" id="CHEBI:15378"/>
        <dbReference type="ChEBI" id="CHEBI:29985"/>
        <dbReference type="ChEBI" id="CHEBI:30616"/>
        <dbReference type="ChEBI" id="CHEBI:43474"/>
        <dbReference type="ChEBI" id="CHEBI:58359"/>
        <dbReference type="ChEBI" id="CHEBI:78520"/>
        <dbReference type="ChEBI" id="CHEBI:78521"/>
        <dbReference type="ChEBI" id="CHEBI:456216"/>
    </reaction>
</comment>
<evidence type="ECO:0000256" key="6">
    <source>
        <dbReference type="HAMAP-Rule" id="MF_00122"/>
    </source>
</evidence>
<gene>
    <name evidence="6 8" type="primary">gatC</name>
    <name evidence="8" type="ORF">GIY09_07705</name>
    <name evidence="7" type="ORF">GIY11_08330</name>
</gene>
<dbReference type="RefSeq" id="WP_153862186.1">
    <property type="nucleotide sequence ID" value="NZ_WJQR01000007.1"/>
</dbReference>
<dbReference type="EMBL" id="WJQR01000007">
    <property type="protein sequence ID" value="MRI82009.1"/>
    <property type="molecule type" value="Genomic_DNA"/>
</dbReference>
<dbReference type="HAMAP" id="MF_00122">
    <property type="entry name" value="GatC"/>
    <property type="match status" value="1"/>
</dbReference>
<dbReference type="Pfam" id="PF02686">
    <property type="entry name" value="GatC"/>
    <property type="match status" value="1"/>
</dbReference>
<dbReference type="GO" id="GO:0006412">
    <property type="term" value="P:translation"/>
    <property type="evidence" value="ECO:0007669"/>
    <property type="project" value="UniProtKB-UniRule"/>
</dbReference>
<dbReference type="Proteomes" id="UP000469870">
    <property type="component" value="Unassembled WGS sequence"/>
</dbReference>
<evidence type="ECO:0000256" key="5">
    <source>
        <dbReference type="ARBA" id="ARBA00047913"/>
    </source>
</evidence>
<reference evidence="9 10" key="1">
    <citation type="submission" date="2019-11" db="EMBL/GenBank/DDBJ databases">
        <title>Characterisation of Fundicoccus ignavus gen. nov. sp. nov., a novel genus of the family Aerococcaceae isolated from bulk tank milk.</title>
        <authorList>
            <person name="Siebert A."/>
            <person name="Huptas C."/>
            <person name="Wenning M."/>
            <person name="Scherer S."/>
            <person name="Doll E.V."/>
        </authorList>
    </citation>
    <scope>NUCLEOTIDE SEQUENCE [LARGE SCALE GENOMIC DNA]</scope>
    <source>
        <strain evidence="7 10">DSM 109653</strain>
        <strain evidence="8 9">WS4759</strain>
    </source>
</reference>
<evidence type="ECO:0000313" key="7">
    <source>
        <dbReference type="EMBL" id="MRI82009.1"/>
    </source>
</evidence>
<dbReference type="InterPro" id="IPR036113">
    <property type="entry name" value="Asp/Glu-ADT_sf_sub_c"/>
</dbReference>
<keyword evidence="6" id="KW-0648">Protein biosynthesis</keyword>
<evidence type="ECO:0000313" key="10">
    <source>
        <dbReference type="Proteomes" id="UP000469870"/>
    </source>
</evidence>
<comment type="subunit">
    <text evidence="2 6">Heterotrimer of A, B and C subunits.</text>
</comment>
<keyword evidence="6" id="KW-0067">ATP-binding</keyword>
<name>A0A6I2GKH4_9LACT</name>
<dbReference type="EMBL" id="WJQS01000006">
    <property type="protein sequence ID" value="MRI85749.1"/>
    <property type="molecule type" value="Genomic_DNA"/>
</dbReference>
<protein>
    <recommendedName>
        <fullName evidence="6">Aspartyl/glutamyl-tRNA(Asn/Gln) amidotransferase subunit C</fullName>
        <shortName evidence="6">Asp/Glu-ADT subunit C</shortName>
        <ecNumber evidence="6">6.3.5.-</ecNumber>
    </recommendedName>
</protein>
<dbReference type="GO" id="GO:0070681">
    <property type="term" value="P:glutaminyl-tRNAGln biosynthesis via transamidation"/>
    <property type="evidence" value="ECO:0007669"/>
    <property type="project" value="TreeGrafter"/>
</dbReference>
<dbReference type="NCBIfam" id="TIGR00135">
    <property type="entry name" value="gatC"/>
    <property type="match status" value="1"/>
</dbReference>
<evidence type="ECO:0000313" key="8">
    <source>
        <dbReference type="EMBL" id="MRI85749.1"/>
    </source>
</evidence>
<dbReference type="SUPFAM" id="SSF141000">
    <property type="entry name" value="Glu-tRNAGln amidotransferase C subunit"/>
    <property type="match status" value="1"/>
</dbReference>
<evidence type="ECO:0000256" key="3">
    <source>
        <dbReference type="ARBA" id="ARBA00024799"/>
    </source>
</evidence>
<dbReference type="InterPro" id="IPR003837">
    <property type="entry name" value="GatC"/>
</dbReference>
<dbReference type="PANTHER" id="PTHR15004">
    <property type="entry name" value="GLUTAMYL-TRNA(GLN) AMIDOTRANSFERASE SUBUNIT C, MITOCHONDRIAL"/>
    <property type="match status" value="1"/>
</dbReference>
<sequence>MNITRLDVEHVAKLAKLEFSTEEFDAFSKDFQDIVGMVETLSEVDTTNVEPTYHGNVIINAFREDVAIDSHHQEALLANAPSAEDGYIQVPVIIESEEA</sequence>
<keyword evidence="8" id="KW-0808">Transferase</keyword>
<evidence type="ECO:0000256" key="2">
    <source>
        <dbReference type="ARBA" id="ARBA00011123"/>
    </source>
</evidence>
<keyword evidence="9" id="KW-1185">Reference proteome</keyword>
<dbReference type="GO" id="GO:0016740">
    <property type="term" value="F:transferase activity"/>
    <property type="evidence" value="ECO:0007669"/>
    <property type="project" value="UniProtKB-KW"/>
</dbReference>
<evidence type="ECO:0000256" key="4">
    <source>
        <dbReference type="ARBA" id="ARBA00047380"/>
    </source>
</evidence>
<dbReference type="GO" id="GO:0005524">
    <property type="term" value="F:ATP binding"/>
    <property type="evidence" value="ECO:0007669"/>
    <property type="project" value="UniProtKB-KW"/>
</dbReference>
<comment type="catalytic activity">
    <reaction evidence="4 6">
        <text>L-aspartyl-tRNA(Asn) + L-glutamine + ATP + H2O = L-asparaginyl-tRNA(Asn) + L-glutamate + ADP + phosphate + 2 H(+)</text>
        <dbReference type="Rhea" id="RHEA:14513"/>
        <dbReference type="Rhea" id="RHEA-COMP:9674"/>
        <dbReference type="Rhea" id="RHEA-COMP:9677"/>
        <dbReference type="ChEBI" id="CHEBI:15377"/>
        <dbReference type="ChEBI" id="CHEBI:15378"/>
        <dbReference type="ChEBI" id="CHEBI:29985"/>
        <dbReference type="ChEBI" id="CHEBI:30616"/>
        <dbReference type="ChEBI" id="CHEBI:43474"/>
        <dbReference type="ChEBI" id="CHEBI:58359"/>
        <dbReference type="ChEBI" id="CHEBI:78515"/>
        <dbReference type="ChEBI" id="CHEBI:78516"/>
        <dbReference type="ChEBI" id="CHEBI:456216"/>
    </reaction>
</comment>
<evidence type="ECO:0000256" key="1">
    <source>
        <dbReference type="ARBA" id="ARBA00010757"/>
    </source>
</evidence>
<proteinExistence type="inferred from homology"/>
<keyword evidence="6" id="KW-0547">Nucleotide-binding</keyword>
<dbReference type="GO" id="GO:0050567">
    <property type="term" value="F:glutaminyl-tRNA synthase (glutamine-hydrolyzing) activity"/>
    <property type="evidence" value="ECO:0007669"/>
    <property type="project" value="UniProtKB-UniRule"/>
</dbReference>
<comment type="function">
    <text evidence="3 6">Allows the formation of correctly charged Asn-tRNA(Asn) or Gln-tRNA(Gln) through the transamidation of misacylated Asp-tRNA(Asn) or Glu-tRNA(Gln) in organisms which lack either or both of asparaginyl-tRNA or glutaminyl-tRNA synthetases. The reaction takes place in the presence of glutamine and ATP through an activated phospho-Asp-tRNA(Asn) or phospho-Glu-tRNA(Gln).</text>
</comment>
<dbReference type="AlphaFoldDB" id="A0A6I2GKH4"/>
<comment type="similarity">
    <text evidence="1 6">Belongs to the GatC family.</text>
</comment>
<dbReference type="GO" id="GO:0006450">
    <property type="term" value="P:regulation of translational fidelity"/>
    <property type="evidence" value="ECO:0007669"/>
    <property type="project" value="InterPro"/>
</dbReference>
<dbReference type="PANTHER" id="PTHR15004:SF0">
    <property type="entry name" value="GLUTAMYL-TRNA(GLN) AMIDOTRANSFERASE SUBUNIT C, MITOCHONDRIAL"/>
    <property type="match status" value="1"/>
</dbReference>
<dbReference type="Proteomes" id="UP000430975">
    <property type="component" value="Unassembled WGS sequence"/>
</dbReference>
<accession>A0A6I2GKH4</accession>
<dbReference type="EC" id="6.3.5.-" evidence="6"/>